<dbReference type="NCBIfam" id="TIGR00229">
    <property type="entry name" value="sensory_box"/>
    <property type="match status" value="3"/>
</dbReference>
<evidence type="ECO:0000256" key="1">
    <source>
        <dbReference type="ARBA" id="ARBA00000085"/>
    </source>
</evidence>
<dbReference type="PROSITE" id="PS50112">
    <property type="entry name" value="PAS"/>
    <property type="match status" value="2"/>
</dbReference>
<dbReference type="EC" id="2.7.13.3" evidence="2"/>
<dbReference type="CDD" id="cd00130">
    <property type="entry name" value="PAS"/>
    <property type="match status" value="1"/>
</dbReference>
<dbReference type="SUPFAM" id="SSF55785">
    <property type="entry name" value="PYP-like sensor domain (PAS domain)"/>
    <property type="match status" value="3"/>
</dbReference>
<dbReference type="AlphaFoldDB" id="A0A1I2JZT9"/>
<dbReference type="InterPro" id="IPR000700">
    <property type="entry name" value="PAS-assoc_C"/>
</dbReference>
<dbReference type="Gene3D" id="3.30.450.20">
    <property type="entry name" value="PAS domain"/>
    <property type="match status" value="3"/>
</dbReference>
<protein>
    <recommendedName>
        <fullName evidence="2">histidine kinase</fullName>
        <ecNumber evidence="2">2.7.13.3</ecNumber>
    </recommendedName>
</protein>
<feature type="domain" description="PAC" evidence="9">
    <location>
        <begin position="305"/>
        <end position="356"/>
    </location>
</feature>
<dbReference type="InterPro" id="IPR052162">
    <property type="entry name" value="Sensor_kinase/Photoreceptor"/>
</dbReference>
<dbReference type="SUPFAM" id="SSF47384">
    <property type="entry name" value="Homodimeric domain of signal transducing histidine kinase"/>
    <property type="match status" value="1"/>
</dbReference>
<dbReference type="InterPro" id="IPR036097">
    <property type="entry name" value="HisK_dim/P_sf"/>
</dbReference>
<evidence type="ECO:0000256" key="6">
    <source>
        <dbReference type="SAM" id="Coils"/>
    </source>
</evidence>
<organism evidence="10 11">
    <name type="scientific">Salegentibacter agarivorans</name>
    <dbReference type="NCBI Taxonomy" id="345907"/>
    <lineage>
        <taxon>Bacteria</taxon>
        <taxon>Pseudomonadati</taxon>
        <taxon>Bacteroidota</taxon>
        <taxon>Flavobacteriia</taxon>
        <taxon>Flavobacteriales</taxon>
        <taxon>Flavobacteriaceae</taxon>
        <taxon>Salegentibacter</taxon>
    </lineage>
</organism>
<comment type="catalytic activity">
    <reaction evidence="1">
        <text>ATP + protein L-histidine = ADP + protein N-phospho-L-histidine.</text>
        <dbReference type="EC" id="2.7.13.3"/>
    </reaction>
</comment>
<dbReference type="Gene3D" id="3.30.565.10">
    <property type="entry name" value="Histidine kinase-like ATPase, C-terminal domain"/>
    <property type="match status" value="1"/>
</dbReference>
<dbReference type="InterPro" id="IPR000014">
    <property type="entry name" value="PAS"/>
</dbReference>
<dbReference type="SMART" id="SM00387">
    <property type="entry name" value="HATPase_c"/>
    <property type="match status" value="1"/>
</dbReference>
<dbReference type="SMART" id="SM00091">
    <property type="entry name" value="PAS"/>
    <property type="match status" value="3"/>
</dbReference>
<dbReference type="SUPFAM" id="SSF55874">
    <property type="entry name" value="ATPase domain of HSP90 chaperone/DNA topoisomerase II/histidine kinase"/>
    <property type="match status" value="1"/>
</dbReference>
<dbReference type="Pfam" id="PF02518">
    <property type="entry name" value="HATPase_c"/>
    <property type="match status" value="1"/>
</dbReference>
<dbReference type="PROSITE" id="PS50109">
    <property type="entry name" value="HIS_KIN"/>
    <property type="match status" value="1"/>
</dbReference>
<dbReference type="EMBL" id="FOOH01000001">
    <property type="protein sequence ID" value="SFF60385.1"/>
    <property type="molecule type" value="Genomic_DNA"/>
</dbReference>
<evidence type="ECO:0000256" key="3">
    <source>
        <dbReference type="ARBA" id="ARBA00022553"/>
    </source>
</evidence>
<feature type="domain" description="PAS" evidence="8">
    <location>
        <begin position="233"/>
        <end position="303"/>
    </location>
</feature>
<dbReference type="CDD" id="cd00082">
    <property type="entry name" value="HisKA"/>
    <property type="match status" value="1"/>
</dbReference>
<dbReference type="Pfam" id="PF00512">
    <property type="entry name" value="HisKA"/>
    <property type="match status" value="1"/>
</dbReference>
<accession>A0A1I2JZT9</accession>
<dbReference type="GO" id="GO:0000155">
    <property type="term" value="F:phosphorelay sensor kinase activity"/>
    <property type="evidence" value="ECO:0007669"/>
    <property type="project" value="InterPro"/>
</dbReference>
<keyword evidence="3" id="KW-0597">Phosphoprotein</keyword>
<dbReference type="Pfam" id="PF13426">
    <property type="entry name" value="PAS_9"/>
    <property type="match status" value="2"/>
</dbReference>
<evidence type="ECO:0000313" key="10">
    <source>
        <dbReference type="EMBL" id="SFF60385.1"/>
    </source>
</evidence>
<keyword evidence="4" id="KW-0808">Transferase</keyword>
<evidence type="ECO:0000259" key="9">
    <source>
        <dbReference type="PROSITE" id="PS50113"/>
    </source>
</evidence>
<evidence type="ECO:0000256" key="5">
    <source>
        <dbReference type="ARBA" id="ARBA00022777"/>
    </source>
</evidence>
<evidence type="ECO:0000256" key="2">
    <source>
        <dbReference type="ARBA" id="ARBA00012438"/>
    </source>
</evidence>
<dbReference type="SMART" id="SM00388">
    <property type="entry name" value="HisKA"/>
    <property type="match status" value="1"/>
</dbReference>
<dbReference type="InterPro" id="IPR036890">
    <property type="entry name" value="HATPase_C_sf"/>
</dbReference>
<feature type="coiled-coil region" evidence="6">
    <location>
        <begin position="468"/>
        <end position="502"/>
    </location>
</feature>
<dbReference type="RefSeq" id="WP_093302362.1">
    <property type="nucleotide sequence ID" value="NZ_FOOH01000001.1"/>
</dbReference>
<dbReference type="PRINTS" id="PR00344">
    <property type="entry name" value="BCTRLSENSOR"/>
</dbReference>
<dbReference type="Proteomes" id="UP000199116">
    <property type="component" value="Unassembled WGS sequence"/>
</dbReference>
<sequence length="723" mass="82986">MKKCTTPVLKINEAYKILTWNFSAEVFVRENFNKSLVTQLGISKVFSAEISKKFKNDFTSGDGIIHKQYSFSETKNLKILCSPCLNENGDVEAFSICLKLVDKNDAVSPENIIQAKNVVENSSLAIFLSDPNGPVIEVNKAACRMFGYTFEEFKRLSREDIILKNENLKNALNQRNLVGELRHELTGKKKNGENFPCEVHSVIYTNHNGEQRTSTAIIDISDRKNQEIIAENSMQAFQSLFDYNPDAVYSFDLMGNFIDFNETALEFIEGTKENAKAANFLPLIAPEDKERVLNISLKAASGEIQRYHTNFIGLKGTRRVLDVTNFPIYVNRKITGVYGIAKDITRQVEIEQKLREERNMFRAIIDYIPDHIFVVNQNHEIILTNYAFYNNYLGAETEENSLGLTPKDFFPEKEVLEIIDDNTWVMNSGVPIINREDIIRDFNDKIDYTLLTKVPFKFGDNKKGLVGISRNITEIKQKEEALELLNRELKKHTEELALSNKELEQFAYIASHDLQEPLRMVTSFLTQLKKKYSDQLDEKAQQYIHFAHDGATRMRQIILDLLEYSRVGRGEYQVVEVNTKNLVSEVLLLQKRCIEAQNAEIKLGELPDLKVEELPLKQLFSNLIGNALKYHSKDRRPVIEISAEEKDVYWGFKISDNGIGIEEAFKEKIFVIFQRLHHRDEYEGTGIGLAICKKIVDHFGGEIWVESAYGKGSSFYFTIPKQF</sequence>
<evidence type="ECO:0000259" key="7">
    <source>
        <dbReference type="PROSITE" id="PS50109"/>
    </source>
</evidence>
<name>A0A1I2JZT9_9FLAO</name>
<dbReference type="InterPro" id="IPR003594">
    <property type="entry name" value="HATPase_dom"/>
</dbReference>
<dbReference type="InterPro" id="IPR035965">
    <property type="entry name" value="PAS-like_dom_sf"/>
</dbReference>
<dbReference type="PANTHER" id="PTHR43304:SF1">
    <property type="entry name" value="PAC DOMAIN-CONTAINING PROTEIN"/>
    <property type="match status" value="1"/>
</dbReference>
<evidence type="ECO:0000259" key="8">
    <source>
        <dbReference type="PROSITE" id="PS50112"/>
    </source>
</evidence>
<keyword evidence="6" id="KW-0175">Coiled coil</keyword>
<keyword evidence="5" id="KW-0418">Kinase</keyword>
<dbReference type="Pfam" id="PF13188">
    <property type="entry name" value="PAS_8"/>
    <property type="match status" value="1"/>
</dbReference>
<dbReference type="FunFam" id="3.30.565.10:FF:000006">
    <property type="entry name" value="Sensor histidine kinase WalK"/>
    <property type="match status" value="1"/>
</dbReference>
<dbReference type="PANTHER" id="PTHR43304">
    <property type="entry name" value="PHYTOCHROME-LIKE PROTEIN CPH1"/>
    <property type="match status" value="1"/>
</dbReference>
<evidence type="ECO:0000313" key="11">
    <source>
        <dbReference type="Proteomes" id="UP000199116"/>
    </source>
</evidence>
<dbReference type="InterPro" id="IPR004358">
    <property type="entry name" value="Sig_transdc_His_kin-like_C"/>
</dbReference>
<evidence type="ECO:0000256" key="4">
    <source>
        <dbReference type="ARBA" id="ARBA00022679"/>
    </source>
</evidence>
<reference evidence="11" key="1">
    <citation type="submission" date="2016-10" db="EMBL/GenBank/DDBJ databases">
        <authorList>
            <person name="Varghese N."/>
            <person name="Submissions S."/>
        </authorList>
    </citation>
    <scope>NUCLEOTIDE SEQUENCE [LARGE SCALE GENOMIC DNA]</scope>
    <source>
        <strain evidence="11">DSM 23515</strain>
    </source>
</reference>
<dbReference type="Gene3D" id="1.10.287.130">
    <property type="match status" value="1"/>
</dbReference>
<proteinExistence type="predicted"/>
<dbReference type="PROSITE" id="PS50113">
    <property type="entry name" value="PAC"/>
    <property type="match status" value="1"/>
</dbReference>
<dbReference type="InterPro" id="IPR005467">
    <property type="entry name" value="His_kinase_dom"/>
</dbReference>
<keyword evidence="11" id="KW-1185">Reference proteome</keyword>
<gene>
    <name evidence="10" type="ORF">SAMN04488033_101346</name>
</gene>
<feature type="domain" description="Histidine kinase" evidence="7">
    <location>
        <begin position="509"/>
        <end position="723"/>
    </location>
</feature>
<dbReference type="InterPro" id="IPR003661">
    <property type="entry name" value="HisK_dim/P_dom"/>
</dbReference>
<feature type="domain" description="PAS" evidence="8">
    <location>
        <begin position="116"/>
        <end position="153"/>
    </location>
</feature>